<evidence type="ECO:0000313" key="2">
    <source>
        <dbReference type="Proteomes" id="UP000178082"/>
    </source>
</evidence>
<sequence length="162" mass="19114">MNTNEKNIYIDPDIPAEQQIAFLRRSAINFKFNTFEVLKEKFGTEGIEIFKTILRKNYRQAIDKHKGKNFEEIKKLAGLPDKIFGLQLKHDYTKPDEFQYTITYCPYLEESKRRGLGMDFCDIMEEVEIEEVSKNLGEITEPTRMCKGDSKCIIRMRNTLER</sequence>
<accession>A0A1F7SM34</accession>
<reference evidence="1 2" key="1">
    <citation type="journal article" date="2016" name="Nat. Commun.">
        <title>Thousands of microbial genomes shed light on interconnected biogeochemical processes in an aquifer system.</title>
        <authorList>
            <person name="Anantharaman K."/>
            <person name="Brown C.T."/>
            <person name="Hug L.A."/>
            <person name="Sharon I."/>
            <person name="Castelle C.J."/>
            <person name="Probst A.J."/>
            <person name="Thomas B.C."/>
            <person name="Singh A."/>
            <person name="Wilkins M.J."/>
            <person name="Karaoz U."/>
            <person name="Brodie E.L."/>
            <person name="Williams K.H."/>
            <person name="Hubbard S.S."/>
            <person name="Banfield J.F."/>
        </authorList>
    </citation>
    <scope>NUCLEOTIDE SEQUENCE [LARGE SCALE GENOMIC DNA]</scope>
</reference>
<dbReference type="AlphaFoldDB" id="A0A1F7SM34"/>
<dbReference type="EMBL" id="MGDI01000005">
    <property type="protein sequence ID" value="OGL54833.1"/>
    <property type="molecule type" value="Genomic_DNA"/>
</dbReference>
<evidence type="ECO:0008006" key="3">
    <source>
        <dbReference type="Google" id="ProtNLM"/>
    </source>
</evidence>
<gene>
    <name evidence="1" type="ORF">A3G31_01775</name>
</gene>
<protein>
    <recommendedName>
        <fullName evidence="3">L-2-amino-thiazoline-4-carboxylic acid hydrolase</fullName>
    </recommendedName>
</protein>
<dbReference type="Proteomes" id="UP000178082">
    <property type="component" value="Unassembled WGS sequence"/>
</dbReference>
<name>A0A1F7SM34_9BACT</name>
<proteinExistence type="predicted"/>
<organism evidence="1 2">
    <name type="scientific">Candidatus Schekmanbacteria bacterium RIFCSPLOWO2_12_FULL_38_15</name>
    <dbReference type="NCBI Taxonomy" id="1817883"/>
    <lineage>
        <taxon>Bacteria</taxon>
        <taxon>Candidatus Schekmaniibacteriota</taxon>
    </lineage>
</organism>
<dbReference type="STRING" id="1817883.A3G31_01775"/>
<comment type="caution">
    <text evidence="1">The sequence shown here is derived from an EMBL/GenBank/DDBJ whole genome shotgun (WGS) entry which is preliminary data.</text>
</comment>
<evidence type="ECO:0000313" key="1">
    <source>
        <dbReference type="EMBL" id="OGL54833.1"/>
    </source>
</evidence>